<evidence type="ECO:0000256" key="1">
    <source>
        <dbReference type="SAM" id="MobiDB-lite"/>
    </source>
</evidence>
<accession>A0ABT6N1F8</accession>
<dbReference type="InterPro" id="IPR051532">
    <property type="entry name" value="Ester_Hydrolysis_Enzymes"/>
</dbReference>
<gene>
    <name evidence="3" type="ORF">QGN17_10170</name>
</gene>
<dbReference type="Pfam" id="PF13472">
    <property type="entry name" value="Lipase_GDSL_2"/>
    <property type="match status" value="1"/>
</dbReference>
<evidence type="ECO:0000313" key="4">
    <source>
        <dbReference type="Proteomes" id="UP001160625"/>
    </source>
</evidence>
<organism evidence="3 4">
    <name type="scientific">Sphingomonas oryzagri</name>
    <dbReference type="NCBI Taxonomy" id="3042314"/>
    <lineage>
        <taxon>Bacteria</taxon>
        <taxon>Pseudomonadati</taxon>
        <taxon>Pseudomonadota</taxon>
        <taxon>Alphaproteobacteria</taxon>
        <taxon>Sphingomonadales</taxon>
        <taxon>Sphingomonadaceae</taxon>
        <taxon>Sphingomonas</taxon>
    </lineage>
</organism>
<dbReference type="EMBL" id="JARYGZ010000001">
    <property type="protein sequence ID" value="MDH7639095.1"/>
    <property type="molecule type" value="Genomic_DNA"/>
</dbReference>
<comment type="caution">
    <text evidence="3">The sequence shown here is derived from an EMBL/GenBank/DDBJ whole genome shotgun (WGS) entry which is preliminary data.</text>
</comment>
<protein>
    <submittedName>
        <fullName evidence="3">GDSL-type esterase/lipase family protein</fullName>
    </submittedName>
</protein>
<evidence type="ECO:0000259" key="2">
    <source>
        <dbReference type="Pfam" id="PF13472"/>
    </source>
</evidence>
<evidence type="ECO:0000313" key="3">
    <source>
        <dbReference type="EMBL" id="MDH7639095.1"/>
    </source>
</evidence>
<dbReference type="InterPro" id="IPR013830">
    <property type="entry name" value="SGNH_hydro"/>
</dbReference>
<dbReference type="Gene3D" id="3.40.50.1110">
    <property type="entry name" value="SGNH hydrolase"/>
    <property type="match status" value="1"/>
</dbReference>
<name>A0ABT6N1F8_9SPHN</name>
<dbReference type="PANTHER" id="PTHR30383:SF5">
    <property type="entry name" value="SGNH HYDROLASE-TYPE ESTERASE DOMAIN-CONTAINING PROTEIN"/>
    <property type="match status" value="1"/>
</dbReference>
<dbReference type="InterPro" id="IPR036514">
    <property type="entry name" value="SGNH_hydro_sf"/>
</dbReference>
<dbReference type="Proteomes" id="UP001160625">
    <property type="component" value="Unassembled WGS sequence"/>
</dbReference>
<dbReference type="PANTHER" id="PTHR30383">
    <property type="entry name" value="THIOESTERASE 1/PROTEASE 1/LYSOPHOSPHOLIPASE L1"/>
    <property type="match status" value="1"/>
</dbReference>
<feature type="domain" description="SGNH hydrolase-type esterase" evidence="2">
    <location>
        <begin position="88"/>
        <end position="249"/>
    </location>
</feature>
<dbReference type="SUPFAM" id="SSF52266">
    <property type="entry name" value="SGNH hydrolase"/>
    <property type="match status" value="1"/>
</dbReference>
<keyword evidence="4" id="KW-1185">Reference proteome</keyword>
<feature type="region of interest" description="Disordered" evidence="1">
    <location>
        <begin position="1"/>
        <end position="21"/>
    </location>
</feature>
<sequence>MSDTSLPHAMGNTPLPTLPSPEPDAIRLIQAMLDQRPLPADLQARLADTAAMAERREREAVQRLNDWPALARYRAANAAVRNPDVVMIGDSITEIWQIAMPEMFGGAIVNRGIAGQTSPQILLRFMADVVDLRPRRVHILCGTNDIAGNTGPTVPEDYQRNVRAMADLAMRNGIEPLLASIPPASAIFWQPDARPLEWIPHLNDWLRTFCATRSLRYVDYHAALTDGAGALQERFSADGVHVTRSAYRVMARLLAEACADGSASARPAGSGSPSTG</sequence>
<dbReference type="RefSeq" id="WP_281044361.1">
    <property type="nucleotide sequence ID" value="NZ_JARYGZ010000001.1"/>
</dbReference>
<proteinExistence type="predicted"/>
<reference evidence="3" key="1">
    <citation type="submission" date="2023-04" db="EMBL/GenBank/DDBJ databases">
        <title>Sphingomonas sp. MAHUQ-71 isolated from rice field.</title>
        <authorList>
            <person name="Huq M.A."/>
        </authorList>
    </citation>
    <scope>NUCLEOTIDE SEQUENCE</scope>
    <source>
        <strain evidence="3">MAHUQ-71</strain>
    </source>
</reference>